<dbReference type="Gene3D" id="3.10.20.90">
    <property type="entry name" value="Phosphatidylinositol 3-kinase Catalytic Subunit, Chain A, domain 1"/>
    <property type="match status" value="2"/>
</dbReference>
<keyword evidence="5" id="KW-1185">Reference proteome</keyword>
<feature type="domain" description="Rad60/SUMO-like" evidence="4">
    <location>
        <begin position="217"/>
        <end position="280"/>
    </location>
</feature>
<dbReference type="InterPro" id="IPR022617">
    <property type="entry name" value="Rad60/SUMO-like_dom"/>
</dbReference>
<sequence>MEKDSNEEADSDEEILNYGSKKLLTFLHNEVVMNFSSSEDDDVSRTSEDESEQSLDSSLFNDTSLVNDEKNSIRFNSVLSPSPPPPPLKHARLDVLESSEVLQRLRKECVVPSSPDDQIWEKKSEELCQIKVCLHGEVKKFFIKKNEPFLKIIEQIAKQEKVPITCVVLNNKLTTIDVNDSVQKLNITICDIIECMIYENNEELDKITISIQAESDTKRKSKTDFKISPIEKLSDVLSIYCESNHVNIKTASFTFDGDRIDPDKTAIDIGIEDGDVIDAIFN</sequence>
<feature type="region of interest" description="Disordered" evidence="3">
    <location>
        <begin position="37"/>
        <end position="61"/>
    </location>
</feature>
<accession>A0ABM4CNY3</accession>
<dbReference type="PANTHER" id="PTHR47187">
    <property type="entry name" value="NFATC2-INTERACTING PROTEIN"/>
    <property type="match status" value="1"/>
</dbReference>
<protein>
    <submittedName>
        <fullName evidence="6">NFATC2-interacting protein isoform X2</fullName>
    </submittedName>
</protein>
<evidence type="ECO:0000259" key="4">
    <source>
        <dbReference type="Pfam" id="PF11976"/>
    </source>
</evidence>
<keyword evidence="2" id="KW-0539">Nucleus</keyword>
<reference evidence="6" key="1">
    <citation type="submission" date="2025-08" db="UniProtKB">
        <authorList>
            <consortium name="RefSeq"/>
        </authorList>
    </citation>
    <scope>IDENTIFICATION</scope>
</reference>
<evidence type="ECO:0000313" key="6">
    <source>
        <dbReference type="RefSeq" id="XP_065663543.1"/>
    </source>
</evidence>
<dbReference type="RefSeq" id="XP_065663543.1">
    <property type="nucleotide sequence ID" value="XM_065807471.1"/>
</dbReference>
<dbReference type="GeneID" id="101240416"/>
<dbReference type="InterPro" id="IPR029071">
    <property type="entry name" value="Ubiquitin-like_domsf"/>
</dbReference>
<dbReference type="Pfam" id="PF11976">
    <property type="entry name" value="Rad60-SLD"/>
    <property type="match status" value="1"/>
</dbReference>
<proteinExistence type="predicted"/>
<organism evidence="5 6">
    <name type="scientific">Hydra vulgaris</name>
    <name type="common">Hydra</name>
    <name type="synonym">Hydra attenuata</name>
    <dbReference type="NCBI Taxonomy" id="6087"/>
    <lineage>
        <taxon>Eukaryota</taxon>
        <taxon>Metazoa</taxon>
        <taxon>Cnidaria</taxon>
        <taxon>Hydrozoa</taxon>
        <taxon>Hydroidolina</taxon>
        <taxon>Anthoathecata</taxon>
        <taxon>Aplanulata</taxon>
        <taxon>Hydridae</taxon>
        <taxon>Hydra</taxon>
    </lineage>
</organism>
<dbReference type="CDD" id="cd01763">
    <property type="entry name" value="Ubl_SUMO_like"/>
    <property type="match status" value="1"/>
</dbReference>
<gene>
    <name evidence="6" type="primary">LOC101240416</name>
</gene>
<comment type="subcellular location">
    <subcellularLocation>
        <location evidence="1">Nucleus</location>
    </subcellularLocation>
</comment>
<dbReference type="SUPFAM" id="SSF54236">
    <property type="entry name" value="Ubiquitin-like"/>
    <property type="match status" value="2"/>
</dbReference>
<evidence type="ECO:0000256" key="1">
    <source>
        <dbReference type="ARBA" id="ARBA00004123"/>
    </source>
</evidence>
<evidence type="ECO:0000313" key="5">
    <source>
        <dbReference type="Proteomes" id="UP001652625"/>
    </source>
</evidence>
<dbReference type="Proteomes" id="UP001652625">
    <property type="component" value="Chromosome 10"/>
</dbReference>
<dbReference type="PANTHER" id="PTHR47187:SF1">
    <property type="entry name" value="NFATC2-INTERACTING PROTEIN"/>
    <property type="match status" value="1"/>
</dbReference>
<name>A0ABM4CNY3_HYDVU</name>
<evidence type="ECO:0000256" key="3">
    <source>
        <dbReference type="SAM" id="MobiDB-lite"/>
    </source>
</evidence>
<dbReference type="InterPro" id="IPR052324">
    <property type="entry name" value="NFATC2-Int_DNA_Repair"/>
</dbReference>
<evidence type="ECO:0000256" key="2">
    <source>
        <dbReference type="ARBA" id="ARBA00023242"/>
    </source>
</evidence>